<dbReference type="InterPro" id="IPR057929">
    <property type="entry name" value="RamC_N"/>
</dbReference>
<keyword evidence="3" id="KW-1185">Reference proteome</keyword>
<dbReference type="InterPro" id="IPR011009">
    <property type="entry name" value="Kinase-like_dom_sf"/>
</dbReference>
<keyword evidence="2" id="KW-0808">Transferase</keyword>
<dbReference type="SUPFAM" id="SSF56112">
    <property type="entry name" value="Protein kinase-like (PK-like)"/>
    <property type="match status" value="1"/>
</dbReference>
<dbReference type="SUPFAM" id="SSF158745">
    <property type="entry name" value="LanC-like"/>
    <property type="match status" value="1"/>
</dbReference>
<dbReference type="SMART" id="SM01260">
    <property type="entry name" value="LANC_like"/>
    <property type="match status" value="1"/>
</dbReference>
<name>A0A8J3XZ03_9ACTN</name>
<dbReference type="AlphaFoldDB" id="A0A8J3XZ03"/>
<dbReference type="Gene3D" id="1.50.10.10">
    <property type="match status" value="1"/>
</dbReference>
<organism evidence="2 3">
    <name type="scientific">Planotetraspora thailandica</name>
    <dbReference type="NCBI Taxonomy" id="487172"/>
    <lineage>
        <taxon>Bacteria</taxon>
        <taxon>Bacillati</taxon>
        <taxon>Actinomycetota</taxon>
        <taxon>Actinomycetes</taxon>
        <taxon>Streptosporangiales</taxon>
        <taxon>Streptosporangiaceae</taxon>
        <taxon>Planotetraspora</taxon>
    </lineage>
</organism>
<reference evidence="2" key="1">
    <citation type="submission" date="2021-01" db="EMBL/GenBank/DDBJ databases">
        <title>Whole genome shotgun sequence of Planotetraspora thailandica NBRC 104271.</title>
        <authorList>
            <person name="Komaki H."/>
            <person name="Tamura T."/>
        </authorList>
    </citation>
    <scope>NUCLEOTIDE SEQUENCE</scope>
    <source>
        <strain evidence="2">NBRC 104271</strain>
    </source>
</reference>
<dbReference type="Gene3D" id="1.10.510.10">
    <property type="entry name" value="Transferase(Phosphotransferase) domain 1"/>
    <property type="match status" value="1"/>
</dbReference>
<evidence type="ECO:0000313" key="2">
    <source>
        <dbReference type="EMBL" id="GII55608.1"/>
    </source>
</evidence>
<evidence type="ECO:0000259" key="1">
    <source>
        <dbReference type="PROSITE" id="PS50011"/>
    </source>
</evidence>
<dbReference type="RefSeq" id="WP_203945796.1">
    <property type="nucleotide sequence ID" value="NZ_BOOR01000027.1"/>
</dbReference>
<dbReference type="GO" id="GO:0031179">
    <property type="term" value="P:peptide modification"/>
    <property type="evidence" value="ECO:0007669"/>
    <property type="project" value="InterPro"/>
</dbReference>
<dbReference type="InterPro" id="IPR007822">
    <property type="entry name" value="LANC-like"/>
</dbReference>
<evidence type="ECO:0000313" key="3">
    <source>
        <dbReference type="Proteomes" id="UP000605992"/>
    </source>
</evidence>
<proteinExistence type="predicted"/>
<dbReference type="InterPro" id="IPR053524">
    <property type="entry name" value="Aerial_hyphae_peptide-synth"/>
</dbReference>
<gene>
    <name evidence="2" type="ORF">Pth03_39970</name>
</gene>
<dbReference type="InterPro" id="IPR058053">
    <property type="entry name" value="RamC_C"/>
</dbReference>
<dbReference type="GO" id="GO:0004674">
    <property type="term" value="F:protein serine/threonine kinase activity"/>
    <property type="evidence" value="ECO:0007669"/>
    <property type="project" value="UniProtKB-KW"/>
</dbReference>
<protein>
    <submittedName>
        <fullName evidence="2">Serine/threonine protein kinase</fullName>
    </submittedName>
</protein>
<dbReference type="GO" id="GO:0005524">
    <property type="term" value="F:ATP binding"/>
    <property type="evidence" value="ECO:0007669"/>
    <property type="project" value="InterPro"/>
</dbReference>
<dbReference type="GO" id="GO:0005975">
    <property type="term" value="P:carbohydrate metabolic process"/>
    <property type="evidence" value="ECO:0007669"/>
    <property type="project" value="InterPro"/>
</dbReference>
<keyword evidence="2" id="KW-0418">Kinase</keyword>
<feature type="domain" description="Protein kinase" evidence="1">
    <location>
        <begin position="227"/>
        <end position="570"/>
    </location>
</feature>
<dbReference type="Proteomes" id="UP000605992">
    <property type="component" value="Unassembled WGS sequence"/>
</dbReference>
<dbReference type="CDD" id="cd04791">
    <property type="entry name" value="LanC_SerThrkinase"/>
    <property type="match status" value="1"/>
</dbReference>
<dbReference type="Pfam" id="PF25816">
    <property type="entry name" value="RamC_N"/>
    <property type="match status" value="1"/>
</dbReference>
<dbReference type="InterPro" id="IPR000719">
    <property type="entry name" value="Prot_kinase_dom"/>
</dbReference>
<comment type="caution">
    <text evidence="2">The sequence shown here is derived from an EMBL/GenBank/DDBJ whole genome shotgun (WGS) entry which is preliminary data.</text>
</comment>
<dbReference type="NCBIfam" id="NF038151">
    <property type="entry name" value="lanthi_synth_III"/>
    <property type="match status" value="1"/>
</dbReference>
<dbReference type="EMBL" id="BOOR01000027">
    <property type="protein sequence ID" value="GII55608.1"/>
    <property type="molecule type" value="Genomic_DNA"/>
</dbReference>
<dbReference type="PROSITE" id="PS50011">
    <property type="entry name" value="PROTEIN_KINASE_DOM"/>
    <property type="match status" value="1"/>
</dbReference>
<keyword evidence="2" id="KW-0723">Serine/threonine-protein kinase</keyword>
<accession>A0A8J3XZ03</accession>
<sequence length="854" mass="91242">MEKRYEPYCRADPAFYDSPLTGLDDSGLDYAPAHRAVPGGWVRTVRADWVIYQPVAGELPGQGWKIHVSARMDEAAEILDKVAGYCLERELAFKFLRSPAVLHLNNAEHTAPGASGKFITVYPAAEAVLETALAELGRLLDGHRGPRILSDLRCGDSVLHVRYGGIAERRRVVEDGWSQPAVVAPDGTLVPDRREAAFTMPPWVTPPPFLGPHLESQGGAPGAALPYRIERVLHRTNAGGLYVASDPATGERLILKEARPHAGLDRHGADAVTRLEREREVLERLADLGVVPVLRDHLVAGEDHWLVMEPVTGEPLSEVFPTRYPLGGAEEGDLDGYALWATEICAEVEDAVMKVHMNGFVLGDLDMSAIYLRPGGGVTLIGFDAVRPAAEATGTGLASPGFGAPDGFVGFDVDRFALACLRFALFLPLTELFLLDRGKAAELAEVITDRFPVKEGFLRPAVRIVGGGAARSTPAMGTWQEMRASMAGAILASATPERDDRLFPGDVAQFDAGGLGFAHGAAGVLYALYVTGAGRAPEHERWLLDRALRGAAGGRPGFYDGMHGVAHTLAVLGHHEAALEVLDAAGDPSRAVGTDLYGGLAGIGLNQIYLGELDDAVETAGMMADRLPRQVPGVSGAAGPYAGLMYGASGPALLFVRLFERTGDVQWLDRAEEALRLDLARCVVQADGSLQVNEGCRTMPYLDRGSVGIAWVLGELLRYRADPELSAARHRLDRAARSHFYIQSGLFTGRAGILAYLCRDREGGWGIEDPEASRQLAALSWHALAYQGHLAFPGERLLRLSMDLATGTTGVLLAAGAALHGEPVGLPFLSGAMPANVLGRVSRTAPAAREADNG</sequence>
<dbReference type="SMART" id="SM00220">
    <property type="entry name" value="S_TKc"/>
    <property type="match status" value="1"/>
</dbReference>
<dbReference type="InterPro" id="IPR012341">
    <property type="entry name" value="6hp_glycosidase-like_sf"/>
</dbReference>